<feature type="transmembrane region" description="Helical" evidence="2">
    <location>
        <begin position="58"/>
        <end position="77"/>
    </location>
</feature>
<name>A0A0D2LJP9_HYPSF</name>
<dbReference type="Pfam" id="PF20152">
    <property type="entry name" value="DUF6534"/>
    <property type="match status" value="1"/>
</dbReference>
<feature type="transmembrane region" description="Helical" evidence="2">
    <location>
        <begin position="31"/>
        <end position="51"/>
    </location>
</feature>
<dbReference type="STRING" id="945553.A0A0D2LJP9"/>
<evidence type="ECO:0000313" key="4">
    <source>
        <dbReference type="EMBL" id="KJA27932.1"/>
    </source>
</evidence>
<dbReference type="AlphaFoldDB" id="A0A0D2LJP9"/>
<feature type="transmembrane region" description="Helical" evidence="2">
    <location>
        <begin position="97"/>
        <end position="121"/>
    </location>
</feature>
<evidence type="ECO:0000256" key="2">
    <source>
        <dbReference type="SAM" id="Phobius"/>
    </source>
</evidence>
<protein>
    <recommendedName>
        <fullName evidence="3">DUF6534 domain-containing protein</fullName>
    </recommendedName>
</protein>
<keyword evidence="2" id="KW-1133">Transmembrane helix</keyword>
<dbReference type="EMBL" id="KN817522">
    <property type="protein sequence ID" value="KJA27932.1"/>
    <property type="molecule type" value="Genomic_DNA"/>
</dbReference>
<sequence length="285" mass="31193">MITYLIYFYLILNFGNSTWYAEKTWSVAAELILSAVITFIVGCFLVIRLWYFSKGNIYLVAFCGFFAVAQLAVNLILPIRYFTFPSIAAANASLKGVGIAGLVTALISDISVSGSLCYYLEQGRNGFRGTNDLITKLIAMTIMTGLLPTLVMIADCISFFVSPESFWSLFFNFPLSQLYINVVLTSLNSRKTLRDNIASRRRDEMDFTVFSSAGGRRVSQALNDDTARMLRSQTGQGGMAVVNFNIEKTSDVAETSSSVNEPGDGTFSNNDPSTSDPSSSGTLPV</sequence>
<keyword evidence="2" id="KW-0472">Membrane</keyword>
<dbReference type="InterPro" id="IPR045339">
    <property type="entry name" value="DUF6534"/>
</dbReference>
<reference evidence="5" key="1">
    <citation type="submission" date="2014-04" db="EMBL/GenBank/DDBJ databases">
        <title>Evolutionary Origins and Diversification of the Mycorrhizal Mutualists.</title>
        <authorList>
            <consortium name="DOE Joint Genome Institute"/>
            <consortium name="Mycorrhizal Genomics Consortium"/>
            <person name="Kohler A."/>
            <person name="Kuo A."/>
            <person name="Nagy L.G."/>
            <person name="Floudas D."/>
            <person name="Copeland A."/>
            <person name="Barry K.W."/>
            <person name="Cichocki N."/>
            <person name="Veneault-Fourrey C."/>
            <person name="LaButti K."/>
            <person name="Lindquist E.A."/>
            <person name="Lipzen A."/>
            <person name="Lundell T."/>
            <person name="Morin E."/>
            <person name="Murat C."/>
            <person name="Riley R."/>
            <person name="Ohm R."/>
            <person name="Sun H."/>
            <person name="Tunlid A."/>
            <person name="Henrissat B."/>
            <person name="Grigoriev I.V."/>
            <person name="Hibbett D.S."/>
            <person name="Martin F."/>
        </authorList>
    </citation>
    <scope>NUCLEOTIDE SEQUENCE [LARGE SCALE GENOMIC DNA]</scope>
    <source>
        <strain evidence="5">FD-334 SS-4</strain>
    </source>
</reference>
<evidence type="ECO:0000259" key="3">
    <source>
        <dbReference type="Pfam" id="PF20152"/>
    </source>
</evidence>
<accession>A0A0D2LJP9</accession>
<evidence type="ECO:0000256" key="1">
    <source>
        <dbReference type="SAM" id="MobiDB-lite"/>
    </source>
</evidence>
<feature type="compositionally biased region" description="Low complexity" evidence="1">
    <location>
        <begin position="268"/>
        <end position="285"/>
    </location>
</feature>
<feature type="region of interest" description="Disordered" evidence="1">
    <location>
        <begin position="252"/>
        <end position="285"/>
    </location>
</feature>
<evidence type="ECO:0000313" key="5">
    <source>
        <dbReference type="Proteomes" id="UP000054270"/>
    </source>
</evidence>
<proteinExistence type="predicted"/>
<dbReference type="OrthoDB" id="2535105at2759"/>
<gene>
    <name evidence="4" type="ORF">HYPSUDRAFT_34166</name>
</gene>
<keyword evidence="2" id="KW-0812">Transmembrane</keyword>
<dbReference type="OMA" id="ACIVEMF"/>
<dbReference type="PANTHER" id="PTHR40465:SF1">
    <property type="entry name" value="DUF6534 DOMAIN-CONTAINING PROTEIN"/>
    <property type="match status" value="1"/>
</dbReference>
<dbReference type="PANTHER" id="PTHR40465">
    <property type="entry name" value="CHROMOSOME 1, WHOLE GENOME SHOTGUN SEQUENCE"/>
    <property type="match status" value="1"/>
</dbReference>
<feature type="transmembrane region" description="Helical" evidence="2">
    <location>
        <begin position="166"/>
        <end position="184"/>
    </location>
</feature>
<dbReference type="Proteomes" id="UP000054270">
    <property type="component" value="Unassembled WGS sequence"/>
</dbReference>
<feature type="transmembrane region" description="Helical" evidence="2">
    <location>
        <begin position="133"/>
        <end position="160"/>
    </location>
</feature>
<organism evidence="4 5">
    <name type="scientific">Hypholoma sublateritium (strain FD-334 SS-4)</name>
    <dbReference type="NCBI Taxonomy" id="945553"/>
    <lineage>
        <taxon>Eukaryota</taxon>
        <taxon>Fungi</taxon>
        <taxon>Dikarya</taxon>
        <taxon>Basidiomycota</taxon>
        <taxon>Agaricomycotina</taxon>
        <taxon>Agaricomycetes</taxon>
        <taxon>Agaricomycetidae</taxon>
        <taxon>Agaricales</taxon>
        <taxon>Agaricineae</taxon>
        <taxon>Strophariaceae</taxon>
        <taxon>Hypholoma</taxon>
    </lineage>
</organism>
<feature type="domain" description="DUF6534" evidence="3">
    <location>
        <begin position="106"/>
        <end position="191"/>
    </location>
</feature>
<keyword evidence="5" id="KW-1185">Reference proteome</keyword>